<dbReference type="Pfam" id="PF00953">
    <property type="entry name" value="Glycos_transf_4"/>
    <property type="match status" value="1"/>
</dbReference>
<dbReference type="PANTHER" id="PTHR10571">
    <property type="entry name" value="UDP-N-ACETYLGLUCOSAMINE--DOLICHYL-PHOSPHATE N-ACETYLGLUCOSAMINEPHOSPHOTRANSFERASE"/>
    <property type="match status" value="1"/>
</dbReference>
<dbReference type="EC" id="2.7.8.15" evidence="5"/>
<evidence type="ECO:0000313" key="21">
    <source>
        <dbReference type="CGD" id="CAL0000195644"/>
    </source>
</evidence>
<feature type="signal peptide" evidence="20">
    <location>
        <begin position="1"/>
        <end position="17"/>
    </location>
</feature>
<reference evidence="22 23" key="2">
    <citation type="journal article" date="2007" name="Genome Biol.">
        <title>Assembly of the Candida albicans genome into sixteen supercontigs aligned on the eight chromosomes.</title>
        <authorList>
            <person name="van het Hoog M."/>
            <person name="Rast T.J."/>
            <person name="Martchenko M."/>
            <person name="Grindle S."/>
            <person name="Dignard D."/>
            <person name="Hogues H."/>
            <person name="Cuomo C."/>
            <person name="Berriman M."/>
            <person name="Scherer S."/>
            <person name="Magee B.B."/>
            <person name="Whiteway M."/>
            <person name="Chibana H."/>
            <person name="Nantel A."/>
            <person name="Magee P.T."/>
        </authorList>
    </citation>
    <scope>GENOME REANNOTATION</scope>
    <source>
        <strain evidence="23">SC5314 / ATCC MYA-2876</strain>
    </source>
</reference>
<dbReference type="InParanoid" id="A0A1D8PI58"/>
<dbReference type="GO" id="GO:0046872">
    <property type="term" value="F:metal ion binding"/>
    <property type="evidence" value="ECO:0007669"/>
    <property type="project" value="UniProtKB-KW"/>
</dbReference>
<evidence type="ECO:0000256" key="11">
    <source>
        <dbReference type="ARBA" id="ARBA00022824"/>
    </source>
</evidence>
<comment type="pathway">
    <text evidence="3">Protein modification; protein glycosylation.</text>
</comment>
<dbReference type="EMBL" id="CP017624">
    <property type="protein sequence ID" value="AOW27790.1"/>
    <property type="molecule type" value="Genomic_DNA"/>
</dbReference>
<dbReference type="GeneID" id="3642291"/>
<feature type="transmembrane region" description="Helical" evidence="19">
    <location>
        <begin position="161"/>
        <end position="177"/>
    </location>
</feature>
<dbReference type="CDD" id="cd06855">
    <property type="entry name" value="GT_GPT_euk"/>
    <property type="match status" value="1"/>
</dbReference>
<evidence type="ECO:0000256" key="17">
    <source>
        <dbReference type="ARBA" id="ARBA00044717"/>
    </source>
</evidence>
<evidence type="ECO:0000256" key="3">
    <source>
        <dbReference type="ARBA" id="ARBA00004922"/>
    </source>
</evidence>
<feature type="transmembrane region" description="Helical" evidence="19">
    <location>
        <begin position="271"/>
        <end position="291"/>
    </location>
</feature>
<feature type="transmembrane region" description="Helical" evidence="19">
    <location>
        <begin position="457"/>
        <end position="475"/>
    </location>
</feature>
<dbReference type="VEuPathDB" id="FungiDB:C2_07940C_A"/>
<evidence type="ECO:0000256" key="2">
    <source>
        <dbReference type="ARBA" id="ARBA00004477"/>
    </source>
</evidence>
<keyword evidence="7" id="KW-0328">Glycosyltransferase</keyword>
<dbReference type="GO" id="GO:0016757">
    <property type="term" value="F:glycosyltransferase activity"/>
    <property type="evidence" value="ECO:0007669"/>
    <property type="project" value="UniProtKB-KW"/>
</dbReference>
<dbReference type="AlphaFoldDB" id="A0A1D8PI58"/>
<accession>A0A1D8PI58</accession>
<evidence type="ECO:0000313" key="23">
    <source>
        <dbReference type="Proteomes" id="UP000000559"/>
    </source>
</evidence>
<evidence type="ECO:0000256" key="20">
    <source>
        <dbReference type="SAM" id="SignalP"/>
    </source>
</evidence>
<evidence type="ECO:0000256" key="4">
    <source>
        <dbReference type="ARBA" id="ARBA00009317"/>
    </source>
</evidence>
<dbReference type="FunCoup" id="A0A1D8PI58">
    <property type="interactions" value="526"/>
</dbReference>
<dbReference type="InterPro" id="IPR033895">
    <property type="entry name" value="GPT"/>
</dbReference>
<dbReference type="STRING" id="237561.A0A1D8PI58"/>
<keyword evidence="12" id="KW-0460">Magnesium</keyword>
<keyword evidence="13 19" id="KW-1133">Transmembrane helix</keyword>
<feature type="transmembrane region" description="Helical" evidence="19">
    <location>
        <begin position="243"/>
        <end position="264"/>
    </location>
</feature>
<protein>
    <recommendedName>
        <fullName evidence="6">UDP-N-acetylglucosamine--dolichyl-phosphate N-acetylglucosaminephosphotransferase</fullName>
        <ecNumber evidence="5">2.7.8.15</ecNumber>
    </recommendedName>
    <alternativeName>
        <fullName evidence="15">GlcNAc-1-P transferase</fullName>
    </alternativeName>
    <alternativeName>
        <fullName evidence="16">N-acetylglucosamine-1-phosphate transferase</fullName>
    </alternativeName>
</protein>
<evidence type="ECO:0000256" key="13">
    <source>
        <dbReference type="ARBA" id="ARBA00022989"/>
    </source>
</evidence>
<feature type="transmembrane region" description="Helical" evidence="19">
    <location>
        <begin position="303"/>
        <end position="322"/>
    </location>
</feature>
<evidence type="ECO:0000256" key="7">
    <source>
        <dbReference type="ARBA" id="ARBA00022676"/>
    </source>
</evidence>
<dbReference type="UniPathway" id="UPA00378"/>
<name>A0A1D8PI58_CANAL</name>
<feature type="transmembrane region" description="Helical" evidence="19">
    <location>
        <begin position="71"/>
        <end position="93"/>
    </location>
</feature>
<dbReference type="GO" id="GO:0006488">
    <property type="term" value="P:dolichol-linked oligosaccharide biosynthetic process"/>
    <property type="evidence" value="ECO:0007669"/>
    <property type="project" value="EnsemblFungi"/>
</dbReference>
<evidence type="ECO:0000256" key="16">
    <source>
        <dbReference type="ARBA" id="ARBA00033238"/>
    </source>
</evidence>
<evidence type="ECO:0000256" key="19">
    <source>
        <dbReference type="SAM" id="Phobius"/>
    </source>
</evidence>
<dbReference type="GO" id="GO:0071466">
    <property type="term" value="P:cellular response to xenobiotic stimulus"/>
    <property type="evidence" value="ECO:0000315"/>
    <property type="project" value="CGD"/>
</dbReference>
<keyword evidence="10" id="KW-0479">Metal-binding</keyword>
<evidence type="ECO:0000256" key="8">
    <source>
        <dbReference type="ARBA" id="ARBA00022679"/>
    </source>
</evidence>
<feature type="transmembrane region" description="Helical" evidence="19">
    <location>
        <begin position="358"/>
        <end position="378"/>
    </location>
</feature>
<keyword evidence="8" id="KW-0808">Transferase</keyword>
<comment type="cofactor">
    <cofactor evidence="1">
        <name>Mg(2+)</name>
        <dbReference type="ChEBI" id="CHEBI:18420"/>
    </cofactor>
</comment>
<keyword evidence="14 19" id="KW-0472">Membrane</keyword>
<evidence type="ECO:0000256" key="12">
    <source>
        <dbReference type="ARBA" id="ARBA00022842"/>
    </source>
</evidence>
<evidence type="ECO:0000256" key="14">
    <source>
        <dbReference type="ARBA" id="ARBA00023136"/>
    </source>
</evidence>
<dbReference type="Proteomes" id="UP000000559">
    <property type="component" value="Chromosome 2"/>
</dbReference>
<dbReference type="RefSeq" id="XP_716028.2">
    <property type="nucleotide sequence ID" value="XM_710935.2"/>
</dbReference>
<evidence type="ECO:0000256" key="1">
    <source>
        <dbReference type="ARBA" id="ARBA00001946"/>
    </source>
</evidence>
<comment type="subcellular location">
    <subcellularLocation>
        <location evidence="2">Endoplasmic reticulum membrane</location>
        <topology evidence="2">Multi-pass membrane protein</topology>
    </subcellularLocation>
</comment>
<dbReference type="InterPro" id="IPR000715">
    <property type="entry name" value="Glycosyl_transferase_4"/>
</dbReference>
<dbReference type="KEGG" id="cal:CAALFM_C207940CA"/>
<comment type="similarity">
    <text evidence="4">Belongs to the glycosyltransferase 4 family.</text>
</comment>
<dbReference type="OrthoDB" id="10262326at2759"/>
<dbReference type="PANTHER" id="PTHR10571:SF0">
    <property type="entry name" value="UDP-N-ACETYLGLUCOSAMINE--DOLICHYL-PHOSPHATE N-ACETYLGLUCOSAMINEPHOSPHOTRANSFERASE"/>
    <property type="match status" value="1"/>
</dbReference>
<evidence type="ECO:0000313" key="22">
    <source>
        <dbReference type="EMBL" id="AOW27790.1"/>
    </source>
</evidence>
<evidence type="ECO:0000256" key="10">
    <source>
        <dbReference type="ARBA" id="ARBA00022723"/>
    </source>
</evidence>
<keyword evidence="23" id="KW-1185">Reference proteome</keyword>
<keyword evidence="11" id="KW-0256">Endoplasmic reticulum</keyword>
<keyword evidence="20" id="KW-0732">Signal</keyword>
<dbReference type="GO" id="GO:0003975">
    <property type="term" value="F:UDP-N-acetylglucosamine-dolichyl-phosphate N-acetylglucosaminephosphotransferase activity"/>
    <property type="evidence" value="ECO:0000318"/>
    <property type="project" value="GO_Central"/>
</dbReference>
<dbReference type="CGD" id="CAL0000195644">
    <property type="gene designation" value="ALG7"/>
</dbReference>
<evidence type="ECO:0000256" key="9">
    <source>
        <dbReference type="ARBA" id="ARBA00022692"/>
    </source>
</evidence>
<comment type="catalytic activity">
    <reaction evidence="18">
        <text>a di-trans,poly-cis-dolichyl phosphate + UDP-N-acetyl-alpha-D-glucosamine = an N-acetyl-alpha-D-glucosaminyl-diphospho-di-trans,poly-cis-dolichol + UMP</text>
        <dbReference type="Rhea" id="RHEA:13289"/>
        <dbReference type="Rhea" id="RHEA-COMP:19498"/>
        <dbReference type="Rhea" id="RHEA-COMP:19507"/>
        <dbReference type="ChEBI" id="CHEBI:57683"/>
        <dbReference type="ChEBI" id="CHEBI:57705"/>
        <dbReference type="ChEBI" id="CHEBI:57865"/>
        <dbReference type="ChEBI" id="CHEBI:58427"/>
        <dbReference type="EC" id="2.7.8.15"/>
    </reaction>
    <physiologicalReaction direction="left-to-right" evidence="18">
        <dbReference type="Rhea" id="RHEA:13290"/>
    </physiologicalReaction>
</comment>
<keyword evidence="9 19" id="KW-0812">Transmembrane</keyword>
<comment type="function">
    <text evidence="17">UDP-N-acetylglucosamine--dolichyl-phosphate N-acetylglucosaminephosphotransferase that operates in the biosynthetic pathway of dolichol-linked oligosaccharides, the glycan precursors employed in protein asparagine (N)-glycosylation. The assembly of dolichol-linked oligosaccharides begins on the cytosolic side of the endoplasmic reticulum membrane and finishes in its lumen. The sequential addition of sugars to dolichol pyrophosphate produces dolichol-linked oligosaccharides containing fourteen sugars, including two GlcNAcs, nine mannoses and three glucoses. Once assembled, the oligosaccharide is transferred from the lipid to nascent proteins by oligosaccharyltransferases. Catalyzes the initial step of dolichol-linked oligosaccharide biosynthesis, transfering GlcNAc-1-P from cytosolic UDP-GlcNAc onto the carrier lipid dolichyl phosphate (P-dolichol), yielding GlcNAc-P-P-dolichol embedded in the cytoplasmic leaflet of the endoplasmic reticulum membrane.</text>
</comment>
<evidence type="ECO:0000256" key="6">
    <source>
        <dbReference type="ARBA" id="ARBA00017659"/>
    </source>
</evidence>
<feature type="chain" id="PRO_5009111113" description="UDP-N-acetylglucosamine--dolichyl-phosphate N-acetylglucosaminephosphotransferase" evidence="20">
    <location>
        <begin position="18"/>
        <end position="494"/>
    </location>
</feature>
<dbReference type="eggNOG" id="KOG2788">
    <property type="taxonomic scope" value="Eukaryota"/>
</dbReference>
<proteinExistence type="inferred from homology"/>
<gene>
    <name evidence="21 22" type="primary">ALG7</name>
    <name evidence="22" type="ordered locus">CAALFM_C207940CA</name>
    <name evidence="21" type="ordered locus">orf19.9733</name>
</gene>
<evidence type="ECO:0000256" key="18">
    <source>
        <dbReference type="ARBA" id="ARBA00045078"/>
    </source>
</evidence>
<dbReference type="SMR" id="A0A1D8PI58"/>
<dbReference type="GO" id="GO:0016020">
    <property type="term" value="C:membrane"/>
    <property type="evidence" value="ECO:0000318"/>
    <property type="project" value="GO_Central"/>
</dbReference>
<dbReference type="GO" id="GO:0009060">
    <property type="term" value="P:aerobic respiration"/>
    <property type="evidence" value="ECO:0007669"/>
    <property type="project" value="EnsemblFungi"/>
</dbReference>
<feature type="transmembrane region" description="Helical" evidence="19">
    <location>
        <begin position="334"/>
        <end position="352"/>
    </location>
</feature>
<reference evidence="22 23" key="1">
    <citation type="journal article" date="2004" name="Proc. Natl. Acad. Sci. U.S.A.">
        <title>The diploid genome sequence of Candida albicans.</title>
        <authorList>
            <person name="Jones T."/>
            <person name="Federspiel N.A."/>
            <person name="Chibana H."/>
            <person name="Dungan J."/>
            <person name="Kalman S."/>
            <person name="Magee B.B."/>
            <person name="Newport G."/>
            <person name="Thorstenson Y.R."/>
            <person name="Agabian N."/>
            <person name="Magee P.T."/>
            <person name="Davis R.W."/>
            <person name="Scherer S."/>
        </authorList>
    </citation>
    <scope>NUCLEOTIDE SEQUENCE [LARGE SCALE GENOMIC DNA]</scope>
    <source>
        <strain evidence="23">SC5314 / ATCC MYA-2876</strain>
    </source>
</reference>
<organism evidence="22 23">
    <name type="scientific">Candida albicans (strain SC5314 / ATCC MYA-2876)</name>
    <name type="common">Yeast</name>
    <dbReference type="NCBI Taxonomy" id="237561"/>
    <lineage>
        <taxon>Eukaryota</taxon>
        <taxon>Fungi</taxon>
        <taxon>Dikarya</taxon>
        <taxon>Ascomycota</taxon>
        <taxon>Saccharomycotina</taxon>
        <taxon>Pichiomycetes</taxon>
        <taxon>Debaryomycetaceae</taxon>
        <taxon>Candida/Lodderomyces clade</taxon>
        <taxon>Candida</taxon>
    </lineage>
</organism>
<reference evidence="22 23" key="3">
    <citation type="journal article" date="2013" name="Genome Biol.">
        <title>Assembly of a phased diploid Candida albicans genome facilitates allele-specific measurements and provides a simple model for repeat and indel structure.</title>
        <authorList>
            <person name="Muzzey D."/>
            <person name="Schwartz K."/>
            <person name="Weissman J.S."/>
            <person name="Sherlock G."/>
        </authorList>
    </citation>
    <scope>NUCLEOTIDE SEQUENCE [LARGE SCALE GENOMIC DNA]</scope>
    <source>
        <strain evidence="23">SC5314 / ATCC MYA-2876</strain>
    </source>
</reference>
<sequence length="494" mass="55211">MLARLLKLAIVVAAIAAITPNNPIRTSISFGCIGYVATLSVIPKVSPSFVKIGLKGKDLSKPPPVSEIPETMGLVASTTYMFLMFGLIPFIFFKYLVSFGSMSNDEVITKNYLSQYQSLADNRLFPHNKLAEYLSALLCLQSTTLLGLLDDLFDIRWRHKFFLPAVASLPLLIVYYVDFSVTSVVIPKFVTEFPGGYALINTINFFIKYSNHLVTSITGLSFRTLQTDYVVPDSSPKLIDLGIFYYVYMSAISIFSPNSINILAGVNGLEVGQSLVLAAIFLINDFCYLFSPGISQAAHDSHMFSVVFIIPFVGVSLALLQYNWFPARVFVGDTYCYFSGMVFAIVGIIGHFSKTLLIFLLPQIINFVYSVPQLFHILPCPRHRLPRFSIEDGLMHPSFAELKKASRLNLAILETLSFFKLIKVERGSKSNQIVRFSNMTIINLTLVWVGPLREDQLCISILVVQFVIGVTMIVVRHTIGPWLFGYDNLSWGVK</sequence>
<evidence type="ECO:0000256" key="15">
    <source>
        <dbReference type="ARBA" id="ARBA00029567"/>
    </source>
</evidence>
<dbReference type="GO" id="GO:0043541">
    <property type="term" value="C:UDP-N-acetylglucosamine transferase complex"/>
    <property type="evidence" value="ECO:0007669"/>
    <property type="project" value="EnsemblFungi"/>
</dbReference>
<evidence type="ECO:0000256" key="5">
    <source>
        <dbReference type="ARBA" id="ARBA00013225"/>
    </source>
</evidence>